<feature type="transmembrane region" description="Helical" evidence="1">
    <location>
        <begin position="7"/>
        <end position="25"/>
    </location>
</feature>
<reference evidence="2" key="1">
    <citation type="submission" date="2021-01" db="EMBL/GenBank/DDBJ databases">
        <title>Modified the classification status of verrucomicrobia.</title>
        <authorList>
            <person name="Feng X."/>
        </authorList>
    </citation>
    <scope>NUCLEOTIDE SEQUENCE</scope>
    <source>
        <strain evidence="2">KCTC 13126</strain>
    </source>
</reference>
<comment type="caution">
    <text evidence="2">The sequence shown here is derived from an EMBL/GenBank/DDBJ whole genome shotgun (WGS) entry which is preliminary data.</text>
</comment>
<evidence type="ECO:0000313" key="3">
    <source>
        <dbReference type="Proteomes" id="UP000617628"/>
    </source>
</evidence>
<organism evidence="2 3">
    <name type="scientific">Pelagicoccus mobilis</name>
    <dbReference type="NCBI Taxonomy" id="415221"/>
    <lineage>
        <taxon>Bacteria</taxon>
        <taxon>Pseudomonadati</taxon>
        <taxon>Verrucomicrobiota</taxon>
        <taxon>Opitutia</taxon>
        <taxon>Puniceicoccales</taxon>
        <taxon>Pelagicoccaceae</taxon>
        <taxon>Pelagicoccus</taxon>
    </lineage>
</organism>
<dbReference type="Proteomes" id="UP000617628">
    <property type="component" value="Unassembled WGS sequence"/>
</dbReference>
<evidence type="ECO:0000256" key="1">
    <source>
        <dbReference type="SAM" id="Phobius"/>
    </source>
</evidence>
<evidence type="ECO:0000313" key="2">
    <source>
        <dbReference type="EMBL" id="MBK1875234.1"/>
    </source>
</evidence>
<keyword evidence="1" id="KW-0472">Membrane</keyword>
<gene>
    <name evidence="2" type="ORF">JIN87_00070</name>
</gene>
<keyword evidence="1" id="KW-1133">Transmembrane helix</keyword>
<dbReference type="RefSeq" id="WP_200353452.1">
    <property type="nucleotide sequence ID" value="NZ_JAENIL010000001.1"/>
</dbReference>
<dbReference type="InterPro" id="IPR049500">
    <property type="entry name" value="Peptidase_M50B-like"/>
</dbReference>
<proteinExistence type="predicted"/>
<protein>
    <submittedName>
        <fullName evidence="2">M50 family metallopeptidase</fullName>
    </submittedName>
</protein>
<feature type="transmembrane region" description="Helical" evidence="1">
    <location>
        <begin position="115"/>
        <end position="138"/>
    </location>
</feature>
<dbReference type="EMBL" id="JAENIL010000001">
    <property type="protein sequence ID" value="MBK1875234.1"/>
    <property type="molecule type" value="Genomic_DNA"/>
</dbReference>
<name>A0A934RUA1_9BACT</name>
<keyword evidence="1" id="KW-0812">Transmembrane</keyword>
<dbReference type="AlphaFoldDB" id="A0A934RUA1"/>
<feature type="transmembrane region" description="Helical" evidence="1">
    <location>
        <begin position="86"/>
        <end position="108"/>
    </location>
</feature>
<accession>A0A934RUA1</accession>
<keyword evidence="3" id="KW-1185">Reference proteome</keyword>
<dbReference type="Pfam" id="PF13398">
    <property type="entry name" value="Peptidase_M50B"/>
    <property type="match status" value="1"/>
</dbReference>
<sequence>MLLVGKLVCLIACYLGGIVSGVFLHELGHSVMALLTTRQKVALEVGSAGARKELRLGRLELVGRSRGLRYGATRYDRESESRGVQAVVAIGGPLASSLAVLLFAWLLVNSVVGDWVWIVWLGLLVANFRILIVAVWPIEYRPDGPEGEVWLSDGLDLWRLLTSKHD</sequence>